<sequence length="94" mass="10448">MPKKQPQPHRKEAPPTSPEDEPQELMTELALGSDGLVYVNAEHLSAEQCEGRRMFQGYAMKPGEAKRAAEAMHRIAFNITAEARTAYPKSKGTH</sequence>
<keyword evidence="3" id="KW-1185">Reference proteome</keyword>
<protein>
    <submittedName>
        <fullName evidence="2">Uncharacterized protein</fullName>
    </submittedName>
</protein>
<organism evidence="2 3">
    <name type="scientific">Polyangium fumosum</name>
    <dbReference type="NCBI Taxonomy" id="889272"/>
    <lineage>
        <taxon>Bacteria</taxon>
        <taxon>Pseudomonadati</taxon>
        <taxon>Myxococcota</taxon>
        <taxon>Polyangia</taxon>
        <taxon>Polyangiales</taxon>
        <taxon>Polyangiaceae</taxon>
        <taxon>Polyangium</taxon>
    </lineage>
</organism>
<evidence type="ECO:0000313" key="2">
    <source>
        <dbReference type="EMBL" id="TKC90551.1"/>
    </source>
</evidence>
<dbReference type="RefSeq" id="WP_136936475.1">
    <property type="nucleotide sequence ID" value="NZ_SSMQ01000151.1"/>
</dbReference>
<gene>
    <name evidence="2" type="ORF">E8A74_50970</name>
</gene>
<evidence type="ECO:0000256" key="1">
    <source>
        <dbReference type="SAM" id="MobiDB-lite"/>
    </source>
</evidence>
<dbReference type="AlphaFoldDB" id="A0A4U1IAI1"/>
<reference evidence="2 3" key="1">
    <citation type="submission" date="2019-04" db="EMBL/GenBank/DDBJ databases">
        <authorList>
            <person name="Li Y."/>
            <person name="Wang J."/>
        </authorList>
    </citation>
    <scope>NUCLEOTIDE SEQUENCE [LARGE SCALE GENOMIC DNA]</scope>
    <source>
        <strain evidence="2 3">DSM 14668</strain>
    </source>
</reference>
<feature type="region of interest" description="Disordered" evidence="1">
    <location>
        <begin position="1"/>
        <end position="23"/>
    </location>
</feature>
<accession>A0A4U1IAI1</accession>
<proteinExistence type="predicted"/>
<name>A0A4U1IAI1_9BACT</name>
<evidence type="ECO:0000313" key="3">
    <source>
        <dbReference type="Proteomes" id="UP000309215"/>
    </source>
</evidence>
<dbReference type="EMBL" id="SSMQ01000151">
    <property type="protein sequence ID" value="TKC90551.1"/>
    <property type="molecule type" value="Genomic_DNA"/>
</dbReference>
<comment type="caution">
    <text evidence="2">The sequence shown here is derived from an EMBL/GenBank/DDBJ whole genome shotgun (WGS) entry which is preliminary data.</text>
</comment>
<dbReference type="Proteomes" id="UP000309215">
    <property type="component" value="Unassembled WGS sequence"/>
</dbReference>
<dbReference type="OrthoDB" id="5534882at2"/>